<dbReference type="EMBL" id="HBIW01012263">
    <property type="protein sequence ID" value="CAE0695088.1"/>
    <property type="molecule type" value="Transcribed_RNA"/>
</dbReference>
<dbReference type="EMBL" id="HBIW01012268">
    <property type="protein sequence ID" value="CAE0695093.1"/>
    <property type="molecule type" value="Transcribed_RNA"/>
</dbReference>
<dbReference type="EMBL" id="HBIW01012267">
    <property type="protein sequence ID" value="CAE0695092.1"/>
    <property type="molecule type" value="Transcribed_RNA"/>
</dbReference>
<dbReference type="EMBL" id="HBIW01012269">
    <property type="protein sequence ID" value="CAE0695094.1"/>
    <property type="molecule type" value="Transcribed_RNA"/>
</dbReference>
<protein>
    <submittedName>
        <fullName evidence="3">Uncharacterized protein</fullName>
    </submittedName>
</protein>
<dbReference type="EMBL" id="HBIW01012271">
    <property type="protein sequence ID" value="CAE0695096.1"/>
    <property type="molecule type" value="Transcribed_RNA"/>
</dbReference>
<evidence type="ECO:0000313" key="6">
    <source>
        <dbReference type="EMBL" id="CAE0695094.1"/>
    </source>
</evidence>
<dbReference type="EMBL" id="HBIW01012278">
    <property type="protein sequence ID" value="CAE0695103.1"/>
    <property type="molecule type" value="Transcribed_RNA"/>
</dbReference>
<dbReference type="EMBL" id="HBIW01012281">
    <property type="protein sequence ID" value="CAE0695106.1"/>
    <property type="molecule type" value="Transcribed_RNA"/>
</dbReference>
<evidence type="ECO:0000313" key="1">
    <source>
        <dbReference type="EMBL" id="CAE0695088.1"/>
    </source>
</evidence>
<dbReference type="EMBL" id="HBIW01012265">
    <property type="protein sequence ID" value="CAE0695090.1"/>
    <property type="molecule type" value="Transcribed_RNA"/>
</dbReference>
<dbReference type="EMBL" id="HBIW01012282">
    <property type="protein sequence ID" value="CAE0695107.1"/>
    <property type="molecule type" value="Transcribed_RNA"/>
</dbReference>
<gene>
    <name evidence="1" type="ORF">PCAL00307_LOCUS10524</name>
    <name evidence="2" type="ORF">PCAL00307_LOCUS10526</name>
    <name evidence="3" type="ORF">PCAL00307_LOCUS10527</name>
    <name evidence="4" type="ORF">PCAL00307_LOCUS10528</name>
    <name evidence="5" type="ORF">PCAL00307_LOCUS10529</name>
    <name evidence="6" type="ORF">PCAL00307_LOCUS10530</name>
    <name evidence="7" type="ORF">PCAL00307_LOCUS10531</name>
    <name evidence="8" type="ORF">PCAL00307_LOCUS10532</name>
    <name evidence="9" type="ORF">PCAL00307_LOCUS10533</name>
    <name evidence="10" type="ORF">PCAL00307_LOCUS10535</name>
    <name evidence="11" type="ORF">PCAL00307_LOCUS10539</name>
    <name evidence="12" type="ORF">PCAL00307_LOCUS10541</name>
    <name evidence="13" type="ORF">PCAL00307_LOCUS10542</name>
    <name evidence="14" type="ORF">PCAL00307_LOCUS10543</name>
</gene>
<evidence type="ECO:0000313" key="12">
    <source>
        <dbReference type="EMBL" id="CAE0695105.1"/>
    </source>
</evidence>
<dbReference type="EMBL" id="HBIW01012274">
    <property type="protein sequence ID" value="CAE0695099.1"/>
    <property type="molecule type" value="Transcribed_RNA"/>
</dbReference>
<evidence type="ECO:0000313" key="9">
    <source>
        <dbReference type="EMBL" id="CAE0695097.1"/>
    </source>
</evidence>
<evidence type="ECO:0000313" key="8">
    <source>
        <dbReference type="EMBL" id="CAE0695096.1"/>
    </source>
</evidence>
<reference evidence="3" key="1">
    <citation type="submission" date="2021-01" db="EMBL/GenBank/DDBJ databases">
        <authorList>
            <person name="Corre E."/>
            <person name="Pelletier E."/>
            <person name="Niang G."/>
            <person name="Scheremetjew M."/>
            <person name="Finn R."/>
            <person name="Kale V."/>
            <person name="Holt S."/>
            <person name="Cochrane G."/>
            <person name="Meng A."/>
            <person name="Brown T."/>
            <person name="Cohen L."/>
        </authorList>
    </citation>
    <scope>NUCLEOTIDE SEQUENCE</scope>
    <source>
        <strain evidence="3">CCMP1756</strain>
    </source>
</reference>
<evidence type="ECO:0000313" key="13">
    <source>
        <dbReference type="EMBL" id="CAE0695106.1"/>
    </source>
</evidence>
<sequence length="134" mass="15008">MASFDLDNDARPQPINRRPIDICKAMCVPYVMSSSMRKRSWRSNRRDSRSPVPAITIPNAIDIVARHISKVGRSGRQASECSRMTGSKRALLWEVCFDSRVTTPGTKSHAFLRALNRIKKYLRVAAAIAQPVPA</sequence>
<evidence type="ECO:0000313" key="11">
    <source>
        <dbReference type="EMBL" id="CAE0695103.1"/>
    </source>
</evidence>
<evidence type="ECO:0000313" key="14">
    <source>
        <dbReference type="EMBL" id="CAE0695107.1"/>
    </source>
</evidence>
<dbReference type="EMBL" id="HBIW01012280">
    <property type="protein sequence ID" value="CAE0695105.1"/>
    <property type="molecule type" value="Transcribed_RNA"/>
</dbReference>
<accession>A0A6S8U3S3</accession>
<evidence type="ECO:0000313" key="3">
    <source>
        <dbReference type="EMBL" id="CAE0695091.1"/>
    </source>
</evidence>
<dbReference type="EMBL" id="HBIW01012270">
    <property type="protein sequence ID" value="CAE0695095.1"/>
    <property type="molecule type" value="Transcribed_RNA"/>
</dbReference>
<dbReference type="AlphaFoldDB" id="A0A6S8U3S3"/>
<dbReference type="EMBL" id="HBIW01012272">
    <property type="protein sequence ID" value="CAE0695097.1"/>
    <property type="molecule type" value="Transcribed_RNA"/>
</dbReference>
<dbReference type="EMBL" id="HBIW01012266">
    <property type="protein sequence ID" value="CAE0695091.1"/>
    <property type="molecule type" value="Transcribed_RNA"/>
</dbReference>
<evidence type="ECO:0000313" key="4">
    <source>
        <dbReference type="EMBL" id="CAE0695092.1"/>
    </source>
</evidence>
<organism evidence="3">
    <name type="scientific">Pelagomonas calceolata</name>
    <dbReference type="NCBI Taxonomy" id="35677"/>
    <lineage>
        <taxon>Eukaryota</taxon>
        <taxon>Sar</taxon>
        <taxon>Stramenopiles</taxon>
        <taxon>Ochrophyta</taxon>
        <taxon>Pelagophyceae</taxon>
        <taxon>Pelagomonadales</taxon>
        <taxon>Pelagomonadaceae</taxon>
        <taxon>Pelagomonas</taxon>
    </lineage>
</organism>
<evidence type="ECO:0000313" key="5">
    <source>
        <dbReference type="EMBL" id="CAE0695093.1"/>
    </source>
</evidence>
<evidence type="ECO:0000313" key="10">
    <source>
        <dbReference type="EMBL" id="CAE0695099.1"/>
    </source>
</evidence>
<name>A0A6S8U3S3_9STRA</name>
<evidence type="ECO:0000313" key="7">
    <source>
        <dbReference type="EMBL" id="CAE0695095.1"/>
    </source>
</evidence>
<evidence type="ECO:0000313" key="2">
    <source>
        <dbReference type="EMBL" id="CAE0695090.1"/>
    </source>
</evidence>
<proteinExistence type="predicted"/>